<name>A0A0G0RC67_9BACT</name>
<accession>A0A0G0RC67</accession>
<evidence type="ECO:0000313" key="1">
    <source>
        <dbReference type="EMBL" id="KKR50314.1"/>
    </source>
</evidence>
<proteinExistence type="predicted"/>
<dbReference type="AlphaFoldDB" id="A0A0G0RC67"/>
<dbReference type="EMBL" id="LBYI01000012">
    <property type="protein sequence ID" value="KKR50314.1"/>
    <property type="molecule type" value="Genomic_DNA"/>
</dbReference>
<gene>
    <name evidence="1" type="ORF">UT84_C0012G0017</name>
</gene>
<dbReference type="Proteomes" id="UP000034531">
    <property type="component" value="Unassembled WGS sequence"/>
</dbReference>
<comment type="caution">
    <text evidence="1">The sequence shown here is derived from an EMBL/GenBank/DDBJ whole genome shotgun (WGS) entry which is preliminary data.</text>
</comment>
<protein>
    <submittedName>
        <fullName evidence="1">Uncharacterized protein</fullName>
    </submittedName>
</protein>
<organism evidence="1 2">
    <name type="scientific">Candidatus Curtissbacteria bacterium GW2011_GWA1_40_16</name>
    <dbReference type="NCBI Taxonomy" id="1618405"/>
    <lineage>
        <taxon>Bacteria</taxon>
        <taxon>Candidatus Curtissiibacteriota</taxon>
    </lineage>
</organism>
<reference evidence="1 2" key="1">
    <citation type="journal article" date="2015" name="Nature">
        <title>rRNA introns, odd ribosomes, and small enigmatic genomes across a large radiation of phyla.</title>
        <authorList>
            <person name="Brown C.T."/>
            <person name="Hug L.A."/>
            <person name="Thomas B.C."/>
            <person name="Sharon I."/>
            <person name="Castelle C.J."/>
            <person name="Singh A."/>
            <person name="Wilkins M.J."/>
            <person name="Williams K.H."/>
            <person name="Banfield J.F."/>
        </authorList>
    </citation>
    <scope>NUCLEOTIDE SEQUENCE [LARGE SCALE GENOMIC DNA]</scope>
</reference>
<sequence length="195" mass="22313">MSYFKGWSVSDVLAFSAASRAKTGFSFIERCLDEYPNGTLRDESVSSPYSRQIDILISYNFELILDAGVFMSSSKSSEHEILNEVKGLHTLDRKWQKVTVPEIKSLLGINDVVEQKNGVFKYYSVTLGSGEILSVEDLIDIRYDIRDFREKEPQYLRLTAMKDSSFDKITQTSKNIAGKIMKYIEEKYSKRPTNS</sequence>
<evidence type="ECO:0000313" key="2">
    <source>
        <dbReference type="Proteomes" id="UP000034531"/>
    </source>
</evidence>